<name>A0A0J1HDF1_9GAMM</name>
<comment type="cofactor">
    <cofactor evidence="1">
        <name>pyridoxal 5'-phosphate</name>
        <dbReference type="ChEBI" id="CHEBI:597326"/>
    </cofactor>
</comment>
<evidence type="ECO:0000256" key="3">
    <source>
        <dbReference type="ARBA" id="ARBA00022898"/>
    </source>
</evidence>
<dbReference type="InterPro" id="IPR015424">
    <property type="entry name" value="PyrdxlP-dep_Trfase"/>
</dbReference>
<keyword evidence="3" id="KW-0663">Pyridoxal phosphate</keyword>
<dbReference type="EC" id="4.4.1.13" evidence="2"/>
<evidence type="ECO:0000256" key="4">
    <source>
        <dbReference type="ARBA" id="ARBA00023239"/>
    </source>
</evidence>
<dbReference type="GO" id="GO:0047804">
    <property type="term" value="F:cysteine-S-conjugate beta-lyase activity"/>
    <property type="evidence" value="ECO:0007669"/>
    <property type="project" value="UniProtKB-EC"/>
</dbReference>
<evidence type="ECO:0000313" key="7">
    <source>
        <dbReference type="EMBL" id="KLV09656.1"/>
    </source>
</evidence>
<dbReference type="InterPro" id="IPR015421">
    <property type="entry name" value="PyrdxlP-dep_Trfase_major"/>
</dbReference>
<reference evidence="7 8" key="1">
    <citation type="submission" date="2015-05" db="EMBL/GenBank/DDBJ databases">
        <title>Photobacterium galathea sp. nov.</title>
        <authorList>
            <person name="Machado H."/>
            <person name="Gram L."/>
        </authorList>
    </citation>
    <scope>NUCLEOTIDE SEQUENCE [LARGE SCALE GENOMIC DNA]</scope>
    <source>
        <strain evidence="7 8">CGMCC 1.12159</strain>
    </source>
</reference>
<dbReference type="NCBIfam" id="TIGR04350">
    <property type="entry name" value="C_S_lyase_PatB"/>
    <property type="match status" value="1"/>
</dbReference>
<comment type="caution">
    <text evidence="7">The sequence shown here is derived from an EMBL/GenBank/DDBJ whole genome shotgun (WGS) entry which is preliminary data.</text>
</comment>
<dbReference type="Proteomes" id="UP000036097">
    <property type="component" value="Unassembled WGS sequence"/>
</dbReference>
<dbReference type="PANTHER" id="PTHR43525">
    <property type="entry name" value="PROTEIN MALY"/>
    <property type="match status" value="1"/>
</dbReference>
<keyword evidence="8" id="KW-1185">Reference proteome</keyword>
<gene>
    <name evidence="7" type="ORF">ABT56_00180</name>
</gene>
<dbReference type="InterPro" id="IPR051798">
    <property type="entry name" value="Class-II_PLP-Dep_Aminotrans"/>
</dbReference>
<dbReference type="PANTHER" id="PTHR43525:SF1">
    <property type="entry name" value="PROTEIN MALY"/>
    <property type="match status" value="1"/>
</dbReference>
<accession>A0A0J1HDF1</accession>
<dbReference type="Pfam" id="PF00155">
    <property type="entry name" value="Aminotran_1_2"/>
    <property type="match status" value="1"/>
</dbReference>
<dbReference type="InterPro" id="IPR015422">
    <property type="entry name" value="PyrdxlP-dep_Trfase_small"/>
</dbReference>
<protein>
    <recommendedName>
        <fullName evidence="2">cysteine-S-conjugate beta-lyase</fullName>
        <ecNumber evidence="2">4.4.1.13</ecNumber>
    </recommendedName>
</protein>
<dbReference type="STRING" id="1195763.ABT56_00180"/>
<dbReference type="EMBL" id="LDOT01000001">
    <property type="protein sequence ID" value="KLV09656.1"/>
    <property type="molecule type" value="Genomic_DNA"/>
</dbReference>
<evidence type="ECO:0000313" key="8">
    <source>
        <dbReference type="Proteomes" id="UP000036097"/>
    </source>
</evidence>
<dbReference type="PATRIC" id="fig|1195763.3.peg.40"/>
<organism evidence="7 8">
    <name type="scientific">Photobacterium aquae</name>
    <dbReference type="NCBI Taxonomy" id="1195763"/>
    <lineage>
        <taxon>Bacteria</taxon>
        <taxon>Pseudomonadati</taxon>
        <taxon>Pseudomonadota</taxon>
        <taxon>Gammaproteobacteria</taxon>
        <taxon>Vibrionales</taxon>
        <taxon>Vibrionaceae</taxon>
        <taxon>Photobacterium</taxon>
    </lineage>
</organism>
<keyword evidence="4" id="KW-0456">Lyase</keyword>
<dbReference type="Gene3D" id="3.40.640.10">
    <property type="entry name" value="Type I PLP-dependent aspartate aminotransferase-like (Major domain)"/>
    <property type="match status" value="1"/>
</dbReference>
<evidence type="ECO:0000259" key="6">
    <source>
        <dbReference type="Pfam" id="PF00155"/>
    </source>
</evidence>
<evidence type="ECO:0000256" key="5">
    <source>
        <dbReference type="ARBA" id="ARBA00037974"/>
    </source>
</evidence>
<proteinExistence type="inferred from homology"/>
<dbReference type="Gene3D" id="3.90.1150.10">
    <property type="entry name" value="Aspartate Aminotransferase, domain 1"/>
    <property type="match status" value="1"/>
</dbReference>
<dbReference type="SUPFAM" id="SSF53383">
    <property type="entry name" value="PLP-dependent transferases"/>
    <property type="match status" value="1"/>
</dbReference>
<evidence type="ECO:0000256" key="2">
    <source>
        <dbReference type="ARBA" id="ARBA00012224"/>
    </source>
</evidence>
<sequence>MGTTSSEVVMFDFSTPVNRYGTYCTQWDYVQDRFGAADLLPFTISDMDFETAPCIIDALQNRLGHGVLGYSRWNHNDFKQAITGWFAQRYQATLDQEAVVYGPSVIYIISQLVNLWTQPGDGVLIHTPAYDAFGNMLTANQRELFASPLLKTANGSYAIDWEQFEEQAARPECKVLLLCSPHNPTGRVWREEELVQMARICHQHGVKVISDDIHMDMAFKRYIPWSQVATTPHWAIVSSGSKSFNIPALTGAYAIIADPEARADYLTQLKAAHGLSSPSILGVIAHISAYRDGSEWLDALKTYLHQNLSFVAEQLNQHCPAVNYQLPEGTYLAWIDLNPLHIDMDALQQILINDYKVAIMRGDTYGPEGIGYVRLNVGCPRSKVETGINALIGAIKQLQQH</sequence>
<evidence type="ECO:0000256" key="1">
    <source>
        <dbReference type="ARBA" id="ARBA00001933"/>
    </source>
</evidence>
<dbReference type="CDD" id="cd00609">
    <property type="entry name" value="AAT_like"/>
    <property type="match status" value="1"/>
</dbReference>
<dbReference type="GO" id="GO:0030170">
    <property type="term" value="F:pyridoxal phosphate binding"/>
    <property type="evidence" value="ECO:0007669"/>
    <property type="project" value="InterPro"/>
</dbReference>
<feature type="domain" description="Aminotransferase class I/classII large" evidence="6">
    <location>
        <begin position="38"/>
        <end position="391"/>
    </location>
</feature>
<dbReference type="InterPro" id="IPR027619">
    <property type="entry name" value="C-S_lyase_PatB-like"/>
</dbReference>
<dbReference type="AlphaFoldDB" id="A0A0J1HDF1"/>
<dbReference type="InterPro" id="IPR004839">
    <property type="entry name" value="Aminotransferase_I/II_large"/>
</dbReference>
<comment type="similarity">
    <text evidence="5">Belongs to the class-II pyridoxal-phosphate-dependent aminotransferase family. MalY/PatB cystathionine beta-lyase subfamily.</text>
</comment>